<evidence type="ECO:0000313" key="1">
    <source>
        <dbReference type="EMBL" id="KAI4537359.1"/>
    </source>
</evidence>
<organism evidence="1 2">
    <name type="scientific">Ovis ammon polii</name>
    <dbReference type="NCBI Taxonomy" id="230172"/>
    <lineage>
        <taxon>Eukaryota</taxon>
        <taxon>Metazoa</taxon>
        <taxon>Chordata</taxon>
        <taxon>Craniata</taxon>
        <taxon>Vertebrata</taxon>
        <taxon>Euteleostomi</taxon>
        <taxon>Mammalia</taxon>
        <taxon>Eutheria</taxon>
        <taxon>Laurasiatheria</taxon>
        <taxon>Artiodactyla</taxon>
        <taxon>Ruminantia</taxon>
        <taxon>Pecora</taxon>
        <taxon>Bovidae</taxon>
        <taxon>Caprinae</taxon>
        <taxon>Ovis</taxon>
    </lineage>
</organism>
<name>A0AAD4U3P0_OVIAM</name>
<protein>
    <submittedName>
        <fullName evidence="1">Uncharacterized protein</fullName>
    </submittedName>
</protein>
<keyword evidence="2" id="KW-1185">Reference proteome</keyword>
<dbReference type="EMBL" id="JAKZEL010000014">
    <property type="protein sequence ID" value="KAI4537359.1"/>
    <property type="molecule type" value="Genomic_DNA"/>
</dbReference>
<accession>A0AAD4U3P0</accession>
<evidence type="ECO:0000313" key="2">
    <source>
        <dbReference type="Proteomes" id="UP001214576"/>
    </source>
</evidence>
<dbReference type="AlphaFoldDB" id="A0AAD4U3P0"/>
<gene>
    <name evidence="1" type="ORF">MG293_012222</name>
</gene>
<comment type="caution">
    <text evidence="1">The sequence shown here is derived from an EMBL/GenBank/DDBJ whole genome shotgun (WGS) entry which is preliminary data.</text>
</comment>
<proteinExistence type="predicted"/>
<reference evidence="1" key="1">
    <citation type="submission" date="2022-03" db="EMBL/GenBank/DDBJ databases">
        <title>Genomic analyses of argali, domestic sheep and their hybrids provide insights into chromosomal evolution, heterosis and genetic basis of agronomic traits.</title>
        <authorList>
            <person name="Li M."/>
        </authorList>
    </citation>
    <scope>NUCLEOTIDE SEQUENCE</scope>
    <source>
        <strain evidence="1">CAU-MHL-2022a</strain>
        <tissue evidence="1">Skin</tissue>
    </source>
</reference>
<dbReference type="Proteomes" id="UP001214576">
    <property type="component" value="Unassembled WGS sequence"/>
</dbReference>
<sequence>MQRMCPDTPLHFMAGISDQYLMMSALMTSFDDLNMHASECLFRPGGCPADLQNFDFKAILGVDVGLSWKIMARVYSFSISKSGKVFFSFERSAYKRFVEYNADNTEIHETEFLTSKKFQLTGERTYPGDWQDLRIQRLFLKMFFSDFPIPICHFISSYVPPFYFPEGD</sequence>